<name>L1J4A3_GUITC</name>
<feature type="region of interest" description="Disordered" evidence="1">
    <location>
        <begin position="64"/>
        <end position="107"/>
    </location>
</feature>
<evidence type="ECO:0000313" key="3">
    <source>
        <dbReference type="EnsemblProtists" id="EKX43321"/>
    </source>
</evidence>
<dbReference type="AlphaFoldDB" id="L1J4A3"/>
<dbReference type="EMBL" id="JH993011">
    <property type="protein sequence ID" value="EKX43321.1"/>
    <property type="molecule type" value="Genomic_DNA"/>
</dbReference>
<sequence length="201" mass="21107">MANTRTPRADVQAKIISRKVNRAVDTLRRFLESAMKYVQTLMAMFYCFCAKVFALNQIQKEKNSHESTKKDSPSLSSSSSSASPLASSTAEAAENSKARSDAQAQGFSNEQTTFIPKSIASSSMAVAAVPAVAVTISALGDAAVLDAAVTVAQVGALAIFLTYGMDALTGFFGAINARPSVEQEEGAAKEDVAQQTEGAPQ</sequence>
<gene>
    <name evidence="2" type="ORF">GUITHDRAFT_110736</name>
</gene>
<feature type="region of interest" description="Disordered" evidence="1">
    <location>
        <begin position="182"/>
        <end position="201"/>
    </location>
</feature>
<proteinExistence type="predicted"/>
<reference evidence="2 4" key="1">
    <citation type="journal article" date="2012" name="Nature">
        <title>Algal genomes reveal evolutionary mosaicism and the fate of nucleomorphs.</title>
        <authorList>
            <consortium name="DOE Joint Genome Institute"/>
            <person name="Curtis B.A."/>
            <person name="Tanifuji G."/>
            <person name="Burki F."/>
            <person name="Gruber A."/>
            <person name="Irimia M."/>
            <person name="Maruyama S."/>
            <person name="Arias M.C."/>
            <person name="Ball S.G."/>
            <person name="Gile G.H."/>
            <person name="Hirakawa Y."/>
            <person name="Hopkins J.F."/>
            <person name="Kuo A."/>
            <person name="Rensing S.A."/>
            <person name="Schmutz J."/>
            <person name="Symeonidi A."/>
            <person name="Elias M."/>
            <person name="Eveleigh R.J."/>
            <person name="Herman E.K."/>
            <person name="Klute M.J."/>
            <person name="Nakayama T."/>
            <person name="Obornik M."/>
            <person name="Reyes-Prieto A."/>
            <person name="Armbrust E.V."/>
            <person name="Aves S.J."/>
            <person name="Beiko R.G."/>
            <person name="Coutinho P."/>
            <person name="Dacks J.B."/>
            <person name="Durnford D.G."/>
            <person name="Fast N.M."/>
            <person name="Green B.R."/>
            <person name="Grisdale C.J."/>
            <person name="Hempel F."/>
            <person name="Henrissat B."/>
            <person name="Hoppner M.P."/>
            <person name="Ishida K."/>
            <person name="Kim E."/>
            <person name="Koreny L."/>
            <person name="Kroth P.G."/>
            <person name="Liu Y."/>
            <person name="Malik S.B."/>
            <person name="Maier U.G."/>
            <person name="McRose D."/>
            <person name="Mock T."/>
            <person name="Neilson J.A."/>
            <person name="Onodera N.T."/>
            <person name="Poole A.M."/>
            <person name="Pritham E.J."/>
            <person name="Richards T.A."/>
            <person name="Rocap G."/>
            <person name="Roy S.W."/>
            <person name="Sarai C."/>
            <person name="Schaack S."/>
            <person name="Shirato S."/>
            <person name="Slamovits C.H."/>
            <person name="Spencer D.F."/>
            <person name="Suzuki S."/>
            <person name="Worden A.Z."/>
            <person name="Zauner S."/>
            <person name="Barry K."/>
            <person name="Bell C."/>
            <person name="Bharti A.K."/>
            <person name="Crow J.A."/>
            <person name="Grimwood J."/>
            <person name="Kramer R."/>
            <person name="Lindquist E."/>
            <person name="Lucas S."/>
            <person name="Salamov A."/>
            <person name="McFadden G.I."/>
            <person name="Lane C.E."/>
            <person name="Keeling P.J."/>
            <person name="Gray M.W."/>
            <person name="Grigoriev I.V."/>
            <person name="Archibald J.M."/>
        </authorList>
    </citation>
    <scope>NUCLEOTIDE SEQUENCE</scope>
    <source>
        <strain evidence="2 4">CCMP2712</strain>
    </source>
</reference>
<dbReference type="HOGENOM" id="CLU_1362665_0_0_1"/>
<reference evidence="4" key="2">
    <citation type="submission" date="2012-11" db="EMBL/GenBank/DDBJ databases">
        <authorList>
            <person name="Kuo A."/>
            <person name="Curtis B.A."/>
            <person name="Tanifuji G."/>
            <person name="Burki F."/>
            <person name="Gruber A."/>
            <person name="Irimia M."/>
            <person name="Maruyama S."/>
            <person name="Arias M.C."/>
            <person name="Ball S.G."/>
            <person name="Gile G.H."/>
            <person name="Hirakawa Y."/>
            <person name="Hopkins J.F."/>
            <person name="Rensing S.A."/>
            <person name="Schmutz J."/>
            <person name="Symeonidi A."/>
            <person name="Elias M."/>
            <person name="Eveleigh R.J."/>
            <person name="Herman E.K."/>
            <person name="Klute M.J."/>
            <person name="Nakayama T."/>
            <person name="Obornik M."/>
            <person name="Reyes-Prieto A."/>
            <person name="Armbrust E.V."/>
            <person name="Aves S.J."/>
            <person name="Beiko R.G."/>
            <person name="Coutinho P."/>
            <person name="Dacks J.B."/>
            <person name="Durnford D.G."/>
            <person name="Fast N.M."/>
            <person name="Green B.R."/>
            <person name="Grisdale C."/>
            <person name="Hempe F."/>
            <person name="Henrissat B."/>
            <person name="Hoppner M.P."/>
            <person name="Ishida K.-I."/>
            <person name="Kim E."/>
            <person name="Koreny L."/>
            <person name="Kroth P.G."/>
            <person name="Liu Y."/>
            <person name="Malik S.-B."/>
            <person name="Maier U.G."/>
            <person name="McRose D."/>
            <person name="Mock T."/>
            <person name="Neilson J.A."/>
            <person name="Onodera N.T."/>
            <person name="Poole A.M."/>
            <person name="Pritham E.J."/>
            <person name="Richards T.A."/>
            <person name="Rocap G."/>
            <person name="Roy S.W."/>
            <person name="Sarai C."/>
            <person name="Schaack S."/>
            <person name="Shirato S."/>
            <person name="Slamovits C.H."/>
            <person name="Spencer D.F."/>
            <person name="Suzuki S."/>
            <person name="Worden A.Z."/>
            <person name="Zauner S."/>
            <person name="Barry K."/>
            <person name="Bell C."/>
            <person name="Bharti A.K."/>
            <person name="Crow J.A."/>
            <person name="Grimwood J."/>
            <person name="Kramer R."/>
            <person name="Lindquist E."/>
            <person name="Lucas S."/>
            <person name="Salamov A."/>
            <person name="McFadden G.I."/>
            <person name="Lane C.E."/>
            <person name="Keeling P.J."/>
            <person name="Gray M.W."/>
            <person name="Grigoriev I.V."/>
            <person name="Archibald J.M."/>
        </authorList>
    </citation>
    <scope>NUCLEOTIDE SEQUENCE</scope>
    <source>
        <strain evidence="4">CCMP2712</strain>
    </source>
</reference>
<keyword evidence="4" id="KW-1185">Reference proteome</keyword>
<dbReference type="PaxDb" id="55529-EKX43321"/>
<dbReference type="RefSeq" id="XP_005830301.1">
    <property type="nucleotide sequence ID" value="XM_005830244.1"/>
</dbReference>
<protein>
    <submittedName>
        <fullName evidence="2 3">Uncharacterized protein</fullName>
    </submittedName>
</protein>
<accession>L1J4A3</accession>
<dbReference type="KEGG" id="gtt:GUITHDRAFT_110736"/>
<evidence type="ECO:0000313" key="4">
    <source>
        <dbReference type="Proteomes" id="UP000011087"/>
    </source>
</evidence>
<dbReference type="GeneID" id="17299977"/>
<organism evidence="2">
    <name type="scientific">Guillardia theta (strain CCMP2712)</name>
    <name type="common">Cryptophyte</name>
    <dbReference type="NCBI Taxonomy" id="905079"/>
    <lineage>
        <taxon>Eukaryota</taxon>
        <taxon>Cryptophyceae</taxon>
        <taxon>Pyrenomonadales</taxon>
        <taxon>Geminigeraceae</taxon>
        <taxon>Guillardia</taxon>
    </lineage>
</organism>
<feature type="compositionally biased region" description="Low complexity" evidence="1">
    <location>
        <begin position="73"/>
        <end position="88"/>
    </location>
</feature>
<evidence type="ECO:0000256" key="1">
    <source>
        <dbReference type="SAM" id="MobiDB-lite"/>
    </source>
</evidence>
<evidence type="ECO:0000313" key="2">
    <source>
        <dbReference type="EMBL" id="EKX43321.1"/>
    </source>
</evidence>
<dbReference type="Proteomes" id="UP000011087">
    <property type="component" value="Unassembled WGS sequence"/>
</dbReference>
<reference evidence="3" key="3">
    <citation type="submission" date="2016-03" db="UniProtKB">
        <authorList>
            <consortium name="EnsemblProtists"/>
        </authorList>
    </citation>
    <scope>IDENTIFICATION</scope>
</reference>
<dbReference type="EnsemblProtists" id="EKX43321">
    <property type="protein sequence ID" value="EKX43321"/>
    <property type="gene ID" value="GUITHDRAFT_110736"/>
</dbReference>